<evidence type="ECO:0000313" key="3">
    <source>
        <dbReference type="EMBL" id="QGQ95891.1"/>
    </source>
</evidence>
<evidence type="ECO:0000256" key="2">
    <source>
        <dbReference type="SAM" id="SignalP"/>
    </source>
</evidence>
<dbReference type="Pfam" id="PF08139">
    <property type="entry name" value="LPAM_1"/>
    <property type="match status" value="1"/>
</dbReference>
<gene>
    <name evidence="3" type="ORF">EHS13_13905</name>
</gene>
<dbReference type="RefSeq" id="WP_155700925.1">
    <property type="nucleotide sequence ID" value="NZ_CP034235.1"/>
</dbReference>
<dbReference type="PROSITE" id="PS51257">
    <property type="entry name" value="PROKAR_LIPOPROTEIN"/>
    <property type="match status" value="1"/>
</dbReference>
<evidence type="ECO:0000256" key="1">
    <source>
        <dbReference type="ARBA" id="ARBA00022729"/>
    </source>
</evidence>
<protein>
    <recommendedName>
        <fullName evidence="5">Lipoprotein</fullName>
    </recommendedName>
</protein>
<evidence type="ECO:0008006" key="5">
    <source>
        <dbReference type="Google" id="ProtNLM"/>
    </source>
</evidence>
<proteinExistence type="predicted"/>
<keyword evidence="1 2" id="KW-0732">Signal</keyword>
<dbReference type="EMBL" id="CP034235">
    <property type="protein sequence ID" value="QGQ95891.1"/>
    <property type="molecule type" value="Genomic_DNA"/>
</dbReference>
<dbReference type="InterPro" id="IPR012640">
    <property type="entry name" value="Membr_lipoprot_lipid_attach_CS"/>
</dbReference>
<dbReference type="KEGG" id="ppsc:EHS13_13905"/>
<reference evidence="4" key="1">
    <citation type="submission" date="2018-11" db="EMBL/GenBank/DDBJ databases">
        <title>Complete genome sequence of Paenibacillus sp. ML311-T8.</title>
        <authorList>
            <person name="Nam Y.-D."/>
            <person name="Kang J."/>
            <person name="Chung W.-H."/>
            <person name="Park Y.S."/>
        </authorList>
    </citation>
    <scope>NUCLEOTIDE SEQUENCE [LARGE SCALE GENOMIC DNA]</scope>
    <source>
        <strain evidence="4">ML311-T8</strain>
    </source>
</reference>
<dbReference type="AlphaFoldDB" id="A0A6B8RHD7"/>
<evidence type="ECO:0000313" key="4">
    <source>
        <dbReference type="Proteomes" id="UP000426246"/>
    </source>
</evidence>
<sequence length="61" mass="6586">MKKFILLIIFVLTLSACSKHTAPASPYIPQSKPGVIETGTEIEGNQVQPTLAATESPIYLK</sequence>
<organism evidence="3 4">
    <name type="scientific">Paenibacillus psychroresistens</name>
    <dbReference type="NCBI Taxonomy" id="1778678"/>
    <lineage>
        <taxon>Bacteria</taxon>
        <taxon>Bacillati</taxon>
        <taxon>Bacillota</taxon>
        <taxon>Bacilli</taxon>
        <taxon>Bacillales</taxon>
        <taxon>Paenibacillaceae</taxon>
        <taxon>Paenibacillus</taxon>
    </lineage>
</organism>
<name>A0A6B8RHD7_9BACL</name>
<feature type="signal peptide" evidence="2">
    <location>
        <begin position="1"/>
        <end position="21"/>
    </location>
</feature>
<accession>A0A6B8RHD7</accession>
<keyword evidence="4" id="KW-1185">Reference proteome</keyword>
<dbReference type="Proteomes" id="UP000426246">
    <property type="component" value="Chromosome"/>
</dbReference>
<feature type="chain" id="PRO_5039060704" description="Lipoprotein" evidence="2">
    <location>
        <begin position="22"/>
        <end position="61"/>
    </location>
</feature>